<keyword evidence="2" id="KW-0547">Nucleotide-binding</keyword>
<dbReference type="InterPro" id="IPR004358">
    <property type="entry name" value="Sig_transdc_His_kin-like_C"/>
</dbReference>
<gene>
    <name evidence="7" type="ORF">MNBD_NITROSPIRAE03-701</name>
</gene>
<keyword evidence="4" id="KW-0067">ATP-binding</keyword>
<feature type="domain" description="Histidine kinase" evidence="6">
    <location>
        <begin position="1"/>
        <end position="53"/>
    </location>
</feature>
<keyword evidence="1" id="KW-0808">Transferase</keyword>
<dbReference type="PROSITE" id="PS50109">
    <property type="entry name" value="HIS_KIN"/>
    <property type="match status" value="1"/>
</dbReference>
<dbReference type="Gene3D" id="3.30.565.10">
    <property type="entry name" value="Histidine kinase-like ATPase, C-terminal domain"/>
    <property type="match status" value="1"/>
</dbReference>
<dbReference type="InterPro" id="IPR036890">
    <property type="entry name" value="HATPase_C_sf"/>
</dbReference>
<dbReference type="AlphaFoldDB" id="A0A3B1D1M2"/>
<dbReference type="SUPFAM" id="SSF55874">
    <property type="entry name" value="ATPase domain of HSP90 chaperone/DNA topoisomerase II/histidine kinase"/>
    <property type="match status" value="1"/>
</dbReference>
<protein>
    <recommendedName>
        <fullName evidence="6">Histidine kinase domain-containing protein</fullName>
    </recommendedName>
</protein>
<evidence type="ECO:0000313" key="7">
    <source>
        <dbReference type="EMBL" id="VAX32721.1"/>
    </source>
</evidence>
<dbReference type="InterPro" id="IPR005467">
    <property type="entry name" value="His_kinase_dom"/>
</dbReference>
<proteinExistence type="predicted"/>
<dbReference type="EMBL" id="UOGI01000149">
    <property type="protein sequence ID" value="VAX32721.1"/>
    <property type="molecule type" value="Genomic_DNA"/>
</dbReference>
<organism evidence="7">
    <name type="scientific">hydrothermal vent metagenome</name>
    <dbReference type="NCBI Taxonomy" id="652676"/>
    <lineage>
        <taxon>unclassified sequences</taxon>
        <taxon>metagenomes</taxon>
        <taxon>ecological metagenomes</taxon>
    </lineage>
</organism>
<dbReference type="GO" id="GO:0016301">
    <property type="term" value="F:kinase activity"/>
    <property type="evidence" value="ECO:0007669"/>
    <property type="project" value="UniProtKB-KW"/>
</dbReference>
<evidence type="ECO:0000259" key="6">
    <source>
        <dbReference type="PROSITE" id="PS50109"/>
    </source>
</evidence>
<evidence type="ECO:0000256" key="3">
    <source>
        <dbReference type="ARBA" id="ARBA00022777"/>
    </source>
</evidence>
<feature type="non-terminal residue" evidence="7">
    <location>
        <position position="1"/>
    </location>
</feature>
<dbReference type="PRINTS" id="PR00344">
    <property type="entry name" value="BCTRLSENSOR"/>
</dbReference>
<dbReference type="InterPro" id="IPR003594">
    <property type="entry name" value="HATPase_dom"/>
</dbReference>
<dbReference type="GO" id="GO:0005524">
    <property type="term" value="F:ATP binding"/>
    <property type="evidence" value="ECO:0007669"/>
    <property type="project" value="UniProtKB-KW"/>
</dbReference>
<name>A0A3B1D1M2_9ZZZZ</name>
<dbReference type="Pfam" id="PF02518">
    <property type="entry name" value="HATPase_c"/>
    <property type="match status" value="1"/>
</dbReference>
<keyword evidence="3" id="KW-0418">Kinase</keyword>
<sequence>EKLFLPYFSTSKGGTGLGLAIVHRIITEHGGIIRVADNEPKGTVFAIELPLSGS</sequence>
<keyword evidence="5" id="KW-0902">Two-component regulatory system</keyword>
<dbReference type="PANTHER" id="PTHR43065:SF46">
    <property type="entry name" value="C4-DICARBOXYLATE TRANSPORT SENSOR PROTEIN DCTB"/>
    <property type="match status" value="1"/>
</dbReference>
<reference evidence="7" key="1">
    <citation type="submission" date="2018-06" db="EMBL/GenBank/DDBJ databases">
        <authorList>
            <person name="Zhirakovskaya E."/>
        </authorList>
    </citation>
    <scope>NUCLEOTIDE SEQUENCE</scope>
</reference>
<evidence type="ECO:0000256" key="4">
    <source>
        <dbReference type="ARBA" id="ARBA00022840"/>
    </source>
</evidence>
<evidence type="ECO:0000256" key="2">
    <source>
        <dbReference type="ARBA" id="ARBA00022741"/>
    </source>
</evidence>
<evidence type="ECO:0000256" key="1">
    <source>
        <dbReference type="ARBA" id="ARBA00022679"/>
    </source>
</evidence>
<evidence type="ECO:0000256" key="5">
    <source>
        <dbReference type="ARBA" id="ARBA00023012"/>
    </source>
</evidence>
<dbReference type="GO" id="GO:0000160">
    <property type="term" value="P:phosphorelay signal transduction system"/>
    <property type="evidence" value="ECO:0007669"/>
    <property type="project" value="UniProtKB-KW"/>
</dbReference>
<dbReference type="PANTHER" id="PTHR43065">
    <property type="entry name" value="SENSOR HISTIDINE KINASE"/>
    <property type="match status" value="1"/>
</dbReference>
<accession>A0A3B1D1M2</accession>